<dbReference type="HOGENOM" id="CLU_016047_1_1_9"/>
<evidence type="ECO:0000256" key="7">
    <source>
        <dbReference type="RuleBase" id="RU363032"/>
    </source>
</evidence>
<dbReference type="Pfam" id="PF00528">
    <property type="entry name" value="BPD_transp_1"/>
    <property type="match status" value="1"/>
</dbReference>
<dbReference type="SUPFAM" id="SSF161098">
    <property type="entry name" value="MetI-like"/>
    <property type="match status" value="1"/>
</dbReference>
<dbReference type="KEGG" id="mas:Mahau_2085"/>
<evidence type="ECO:0000256" key="2">
    <source>
        <dbReference type="ARBA" id="ARBA00022448"/>
    </source>
</evidence>
<feature type="transmembrane region" description="Helical" evidence="7">
    <location>
        <begin position="157"/>
        <end position="174"/>
    </location>
</feature>
<comment type="similarity">
    <text evidence="7">Belongs to the binding-protein-dependent transport system permease family.</text>
</comment>
<keyword evidence="2 7" id="KW-0813">Transport</keyword>
<evidence type="ECO:0000259" key="8">
    <source>
        <dbReference type="PROSITE" id="PS50928"/>
    </source>
</evidence>
<feature type="domain" description="ABC transmembrane type-1" evidence="8">
    <location>
        <begin position="80"/>
        <end position="274"/>
    </location>
</feature>
<name>F4A2J1_MAHA5</name>
<evidence type="ECO:0000256" key="4">
    <source>
        <dbReference type="ARBA" id="ARBA00022692"/>
    </source>
</evidence>
<dbReference type="Proteomes" id="UP000008457">
    <property type="component" value="Chromosome"/>
</dbReference>
<gene>
    <name evidence="9" type="ordered locus">Mahau_2085</name>
</gene>
<evidence type="ECO:0000256" key="1">
    <source>
        <dbReference type="ARBA" id="ARBA00004651"/>
    </source>
</evidence>
<proteinExistence type="inferred from homology"/>
<feature type="transmembrane region" description="Helical" evidence="7">
    <location>
        <begin position="79"/>
        <end position="103"/>
    </location>
</feature>
<dbReference type="PROSITE" id="PS50928">
    <property type="entry name" value="ABC_TM1"/>
    <property type="match status" value="1"/>
</dbReference>
<keyword evidence="10" id="KW-1185">Reference proteome</keyword>
<keyword evidence="3" id="KW-1003">Cell membrane</keyword>
<dbReference type="InterPro" id="IPR035906">
    <property type="entry name" value="MetI-like_sf"/>
</dbReference>
<keyword evidence="6 7" id="KW-0472">Membrane</keyword>
<dbReference type="GO" id="GO:0055085">
    <property type="term" value="P:transmembrane transport"/>
    <property type="evidence" value="ECO:0007669"/>
    <property type="project" value="InterPro"/>
</dbReference>
<dbReference type="EMBL" id="CP002360">
    <property type="protein sequence ID" value="AEE97257.1"/>
    <property type="molecule type" value="Genomic_DNA"/>
</dbReference>
<reference evidence="10" key="1">
    <citation type="submission" date="2010-11" db="EMBL/GenBank/DDBJ databases">
        <title>The complete genome of Mahella australiensis DSM 15567.</title>
        <authorList>
            <consortium name="US DOE Joint Genome Institute (JGI-PGF)"/>
            <person name="Lucas S."/>
            <person name="Copeland A."/>
            <person name="Lapidus A."/>
            <person name="Bruce D."/>
            <person name="Goodwin L."/>
            <person name="Pitluck S."/>
            <person name="Kyrpides N."/>
            <person name="Mavromatis K."/>
            <person name="Pagani I."/>
            <person name="Ivanova N."/>
            <person name="Teshima H."/>
            <person name="Brettin T."/>
            <person name="Detter J.C."/>
            <person name="Han C."/>
            <person name="Tapia R."/>
            <person name="Land M."/>
            <person name="Hauser L."/>
            <person name="Markowitz V."/>
            <person name="Cheng J.-F."/>
            <person name="Hugenholtz P."/>
            <person name="Woyke T."/>
            <person name="Wu D."/>
            <person name="Spring S."/>
            <person name="Pukall R."/>
            <person name="Steenblock K."/>
            <person name="Schneider S."/>
            <person name="Klenk H.-P."/>
            <person name="Eisen J.A."/>
        </authorList>
    </citation>
    <scope>NUCLEOTIDE SEQUENCE [LARGE SCALE GENOMIC DNA]</scope>
    <source>
        <strain evidence="10">DSM 15567 / CIP 107919 / 50-1 BON</strain>
    </source>
</reference>
<keyword evidence="5 7" id="KW-1133">Transmembrane helix</keyword>
<feature type="transmembrane region" description="Helical" evidence="7">
    <location>
        <begin position="251"/>
        <end position="274"/>
    </location>
</feature>
<accession>F4A2J1</accession>
<dbReference type="Gene3D" id="1.10.3720.10">
    <property type="entry name" value="MetI-like"/>
    <property type="match status" value="1"/>
</dbReference>
<dbReference type="PANTHER" id="PTHR43744">
    <property type="entry name" value="ABC TRANSPORTER PERMEASE PROTEIN MG189-RELATED-RELATED"/>
    <property type="match status" value="1"/>
</dbReference>
<evidence type="ECO:0000313" key="10">
    <source>
        <dbReference type="Proteomes" id="UP000008457"/>
    </source>
</evidence>
<evidence type="ECO:0000256" key="5">
    <source>
        <dbReference type="ARBA" id="ARBA00022989"/>
    </source>
</evidence>
<protein>
    <submittedName>
        <fullName evidence="9">Binding-protein-dependent transport systems inner membrane component</fullName>
    </submittedName>
</protein>
<evidence type="ECO:0000256" key="6">
    <source>
        <dbReference type="ARBA" id="ARBA00023136"/>
    </source>
</evidence>
<organism evidence="9 10">
    <name type="scientific">Mahella australiensis (strain DSM 15567 / CIP 107919 / 50-1 BON)</name>
    <dbReference type="NCBI Taxonomy" id="697281"/>
    <lineage>
        <taxon>Bacteria</taxon>
        <taxon>Bacillati</taxon>
        <taxon>Bacillota</taxon>
        <taxon>Clostridia</taxon>
        <taxon>Thermoanaerobacterales</taxon>
        <taxon>Thermoanaerobacterales Family IV. Incertae Sedis</taxon>
        <taxon>Mahella</taxon>
    </lineage>
</organism>
<dbReference type="InterPro" id="IPR000515">
    <property type="entry name" value="MetI-like"/>
</dbReference>
<evidence type="ECO:0000313" key="9">
    <source>
        <dbReference type="EMBL" id="AEE97257.1"/>
    </source>
</evidence>
<dbReference type="CDD" id="cd06261">
    <property type="entry name" value="TM_PBP2"/>
    <property type="match status" value="1"/>
</dbReference>
<feature type="transmembrane region" description="Helical" evidence="7">
    <location>
        <begin position="195"/>
        <end position="220"/>
    </location>
</feature>
<dbReference type="RefSeq" id="WP_013781685.1">
    <property type="nucleotide sequence ID" value="NC_015520.1"/>
</dbReference>
<reference evidence="9 10" key="2">
    <citation type="journal article" date="2011" name="Stand. Genomic Sci.">
        <title>Complete genome sequence of Mahella australiensis type strain (50-1 BON).</title>
        <authorList>
            <person name="Sikorski J."/>
            <person name="Teshima H."/>
            <person name="Nolan M."/>
            <person name="Lucas S."/>
            <person name="Hammon N."/>
            <person name="Deshpande S."/>
            <person name="Cheng J.F."/>
            <person name="Pitluck S."/>
            <person name="Liolios K."/>
            <person name="Pagani I."/>
            <person name="Ivanova N."/>
            <person name="Huntemann M."/>
            <person name="Mavromatis K."/>
            <person name="Ovchinikova G."/>
            <person name="Pati A."/>
            <person name="Tapia R."/>
            <person name="Han C."/>
            <person name="Goodwin L."/>
            <person name="Chen A."/>
            <person name="Palaniappan K."/>
            <person name="Land M."/>
            <person name="Hauser L."/>
            <person name="Ngatchou-Djao O.D."/>
            <person name="Rohde M."/>
            <person name="Pukall R."/>
            <person name="Spring S."/>
            <person name="Abt B."/>
            <person name="Goker M."/>
            <person name="Detter J.C."/>
            <person name="Woyke T."/>
            <person name="Bristow J."/>
            <person name="Markowitz V."/>
            <person name="Hugenholtz P."/>
            <person name="Eisen J.A."/>
            <person name="Kyrpides N.C."/>
            <person name="Klenk H.P."/>
            <person name="Lapidus A."/>
        </authorList>
    </citation>
    <scope>NUCLEOTIDE SEQUENCE [LARGE SCALE GENOMIC DNA]</scope>
    <source>
        <strain evidence="10">DSM 15567 / CIP 107919 / 50-1 BON</strain>
    </source>
</reference>
<feature type="transmembrane region" description="Helical" evidence="7">
    <location>
        <begin position="17"/>
        <end position="40"/>
    </location>
</feature>
<dbReference type="GO" id="GO:0005886">
    <property type="term" value="C:plasma membrane"/>
    <property type="evidence" value="ECO:0007669"/>
    <property type="project" value="UniProtKB-SubCell"/>
</dbReference>
<sequence length="289" mass="32518">MALITDSEIKVPKYKGAYAIIIAILSIGIPIQIFPFIWLLSSSLKGIRDIFELPPRLIPKEFHFENYTQVFKLIPLGHYFYNTFLIAALTIAIQVSISILAAFALSKLKPKGSKYILLFFLATMMIPNEATMIPTYLVMRRFPITGWNLINTPWAVVLPWSAWAWAILLLKGFFDGLPDELFDAAKIDGASTMQVLISVMLPLSTPIIAIVVLQTFLAVYQQFAFPLIMMPDSKAWTITVAIYNMESSGNFGWHLIMVLLVYATIPMLIVFLFAQKYLVQGIKLTGIKG</sequence>
<dbReference type="PANTHER" id="PTHR43744:SF12">
    <property type="entry name" value="ABC TRANSPORTER PERMEASE PROTEIN MG189-RELATED"/>
    <property type="match status" value="1"/>
</dbReference>
<feature type="transmembrane region" description="Helical" evidence="7">
    <location>
        <begin position="115"/>
        <end position="137"/>
    </location>
</feature>
<dbReference type="OrthoDB" id="9794684at2"/>
<dbReference type="eggNOG" id="COG0395">
    <property type="taxonomic scope" value="Bacteria"/>
</dbReference>
<dbReference type="AlphaFoldDB" id="F4A2J1"/>
<keyword evidence="4 7" id="KW-0812">Transmembrane</keyword>
<evidence type="ECO:0000256" key="3">
    <source>
        <dbReference type="ARBA" id="ARBA00022475"/>
    </source>
</evidence>
<dbReference type="STRING" id="697281.Mahau_2085"/>
<comment type="subcellular location">
    <subcellularLocation>
        <location evidence="1 7">Cell membrane</location>
        <topology evidence="1 7">Multi-pass membrane protein</topology>
    </subcellularLocation>
</comment>